<dbReference type="Proteomes" id="UP001597414">
    <property type="component" value="Unassembled WGS sequence"/>
</dbReference>
<comment type="caution">
    <text evidence="2">The sequence shown here is derived from an EMBL/GenBank/DDBJ whole genome shotgun (WGS) entry which is preliminary data.</text>
</comment>
<proteinExistence type="predicted"/>
<reference evidence="3" key="1">
    <citation type="journal article" date="2019" name="Int. J. Syst. Evol. Microbiol.">
        <title>The Global Catalogue of Microorganisms (GCM) 10K type strain sequencing project: providing services to taxonomists for standard genome sequencing and annotation.</title>
        <authorList>
            <consortium name="The Broad Institute Genomics Platform"/>
            <consortium name="The Broad Institute Genome Sequencing Center for Infectious Disease"/>
            <person name="Wu L."/>
            <person name="Ma J."/>
        </authorList>
    </citation>
    <scope>NUCLEOTIDE SEQUENCE [LARGE SCALE GENOMIC DNA]</scope>
    <source>
        <strain evidence="3">KCTC 19812</strain>
    </source>
</reference>
<dbReference type="InterPro" id="IPR007421">
    <property type="entry name" value="Schlafen_AlbA_2_dom"/>
</dbReference>
<name>A0ABW5B8G9_9BACT</name>
<dbReference type="EMBL" id="JBHUIV010000010">
    <property type="protein sequence ID" value="MFD2201228.1"/>
    <property type="molecule type" value="Genomic_DNA"/>
</dbReference>
<gene>
    <name evidence="2" type="ORF">ACFSKV_06605</name>
</gene>
<accession>A0ABW5B8G9</accession>
<keyword evidence="3" id="KW-1185">Reference proteome</keyword>
<evidence type="ECO:0000313" key="3">
    <source>
        <dbReference type="Proteomes" id="UP001597414"/>
    </source>
</evidence>
<sequence length="141" mass="16226">MIEIKKDDDFVKDLLGRKEGEDLDFKQSINKPSRIAKTMIAFANTKGGQIAVGISDQKKITGIDGEEEIYMIEKANREYCSPLVDLNFAVYEVDYLDNQALEEELYILLITIPKSNNDHFFRNHDGTYTKYIRKNDQTVPV</sequence>
<dbReference type="PANTHER" id="PTHR30595:SF6">
    <property type="entry name" value="SCHLAFEN ALBA-2 DOMAIN-CONTAINING PROTEIN"/>
    <property type="match status" value="1"/>
</dbReference>
<dbReference type="PANTHER" id="PTHR30595">
    <property type="entry name" value="GLPR-RELATED TRANSCRIPTIONAL REPRESSOR"/>
    <property type="match status" value="1"/>
</dbReference>
<feature type="domain" description="Schlafen AlbA-2" evidence="1">
    <location>
        <begin position="19"/>
        <end position="140"/>
    </location>
</feature>
<evidence type="ECO:0000313" key="2">
    <source>
        <dbReference type="EMBL" id="MFD2201228.1"/>
    </source>
</evidence>
<dbReference type="RefSeq" id="WP_380801143.1">
    <property type="nucleotide sequence ID" value="NZ_JBHUIV010000010.1"/>
</dbReference>
<dbReference type="Pfam" id="PF04326">
    <property type="entry name" value="SLFN_AlbA_2"/>
    <property type="match status" value="1"/>
</dbReference>
<protein>
    <submittedName>
        <fullName evidence="2">Helix-turn-helix domain-containing protein</fullName>
    </submittedName>
</protein>
<organism evidence="2 3">
    <name type="scientific">Shivajiella indica</name>
    <dbReference type="NCBI Taxonomy" id="872115"/>
    <lineage>
        <taxon>Bacteria</taxon>
        <taxon>Pseudomonadati</taxon>
        <taxon>Bacteroidota</taxon>
        <taxon>Cytophagia</taxon>
        <taxon>Cytophagales</taxon>
        <taxon>Cyclobacteriaceae</taxon>
        <taxon>Shivajiella</taxon>
    </lineage>
</organism>
<dbReference type="Gene3D" id="3.30.950.30">
    <property type="entry name" value="Schlafen, AAA domain"/>
    <property type="match status" value="1"/>
</dbReference>
<dbReference type="InterPro" id="IPR038461">
    <property type="entry name" value="Schlafen_AlbA_2_dom_sf"/>
</dbReference>
<evidence type="ECO:0000259" key="1">
    <source>
        <dbReference type="Pfam" id="PF04326"/>
    </source>
</evidence>